<dbReference type="EMBL" id="VENJ01000021">
    <property type="protein sequence ID" value="MTJ05735.1"/>
    <property type="molecule type" value="Genomic_DNA"/>
</dbReference>
<reference evidence="3 4" key="1">
    <citation type="submission" date="2019-06" db="EMBL/GenBank/DDBJ databases">
        <title>Enrichment of Autotrophic Halophilic Microorganisms from Red Sea Brine Pool Using Microbial Electrosynthesis System.</title>
        <authorList>
            <person name="Alqahtani M.F."/>
            <person name="Bajracharya S."/>
            <person name="Katuri K.P."/>
            <person name="Ali M."/>
            <person name="Saikaly P.E."/>
        </authorList>
    </citation>
    <scope>NUCLEOTIDE SEQUENCE [LARGE SCALE GENOMIC DNA]</scope>
    <source>
        <strain evidence="3">MES6</strain>
    </source>
</reference>
<name>A0A7C9L8Y3_9RHOB</name>
<organism evidence="3 4">
    <name type="scientific">Sediminimonas qiaohouensis</name>
    <dbReference type="NCBI Taxonomy" id="552061"/>
    <lineage>
        <taxon>Bacteria</taxon>
        <taxon>Pseudomonadati</taxon>
        <taxon>Pseudomonadota</taxon>
        <taxon>Alphaproteobacteria</taxon>
        <taxon>Rhodobacterales</taxon>
        <taxon>Roseobacteraceae</taxon>
        <taxon>Sediminimonas</taxon>
    </lineage>
</organism>
<evidence type="ECO:0000313" key="4">
    <source>
        <dbReference type="Proteomes" id="UP000483078"/>
    </source>
</evidence>
<evidence type="ECO:0000256" key="1">
    <source>
        <dbReference type="SAM" id="Coils"/>
    </source>
</evidence>
<keyword evidence="1" id="KW-0175">Coiled coil</keyword>
<protein>
    <submittedName>
        <fullName evidence="3">Uncharacterized protein</fullName>
    </submittedName>
</protein>
<dbReference type="Proteomes" id="UP000483078">
    <property type="component" value="Unassembled WGS sequence"/>
</dbReference>
<feature type="coiled-coil region" evidence="1">
    <location>
        <begin position="47"/>
        <end position="120"/>
    </location>
</feature>
<comment type="caution">
    <text evidence="3">The sequence shown here is derived from an EMBL/GenBank/DDBJ whole genome shotgun (WGS) entry which is preliminary data.</text>
</comment>
<accession>A0A7C9L8Y3</accession>
<gene>
    <name evidence="3" type="ORF">FH759_13705</name>
</gene>
<dbReference type="RefSeq" id="WP_273250655.1">
    <property type="nucleotide sequence ID" value="NZ_VENJ01000021.1"/>
</dbReference>
<proteinExistence type="predicted"/>
<dbReference type="AlphaFoldDB" id="A0A7C9L8Y3"/>
<feature type="compositionally biased region" description="Low complexity" evidence="2">
    <location>
        <begin position="31"/>
        <end position="41"/>
    </location>
</feature>
<evidence type="ECO:0000256" key="2">
    <source>
        <dbReference type="SAM" id="MobiDB-lite"/>
    </source>
</evidence>
<feature type="compositionally biased region" description="Basic and acidic residues" evidence="2">
    <location>
        <begin position="18"/>
        <end position="30"/>
    </location>
</feature>
<feature type="region of interest" description="Disordered" evidence="2">
    <location>
        <begin position="18"/>
        <end position="45"/>
    </location>
</feature>
<evidence type="ECO:0000313" key="3">
    <source>
        <dbReference type="EMBL" id="MTJ05735.1"/>
    </source>
</evidence>
<sequence>MSEITELERRLTAAMDRIGKGLEGLSERDAAPSAPDAPAGDTDAEDVAKLRQDLEDERLVTAQLEERIKALHRKHDERVAALEKDLSEAREALSEMGAALESLKKSEAALQEDAQALRSAGGAASAEMINASLSAELDTMRAARAAEQSEARAIKAALEPLLTSDAKGGK</sequence>